<evidence type="ECO:0000259" key="2">
    <source>
        <dbReference type="PROSITE" id="PS50056"/>
    </source>
</evidence>
<dbReference type="Gene3D" id="3.90.190.10">
    <property type="entry name" value="Protein tyrosine phosphatase superfamily"/>
    <property type="match status" value="1"/>
</dbReference>
<reference evidence="4" key="1">
    <citation type="submission" date="2015-07" db="EMBL/GenBank/DDBJ databases">
        <title>Adaptation to a free-living lifestyle via gene acquisitions in the diplomonad Trepomonas sp. PC1.</title>
        <authorList>
            <person name="Xu F."/>
            <person name="Jerlstrom-Hultqvist J."/>
            <person name="Kolisko M."/>
            <person name="Simpson A.G.B."/>
            <person name="Roger A.J."/>
            <person name="Svard S.G."/>
            <person name="Andersson J.O."/>
        </authorList>
    </citation>
    <scope>NUCLEOTIDE SEQUENCE</scope>
    <source>
        <strain evidence="4">PC1</strain>
    </source>
</reference>
<evidence type="ECO:0000256" key="1">
    <source>
        <dbReference type="ARBA" id="ARBA00022801"/>
    </source>
</evidence>
<dbReference type="InterPro" id="IPR029023">
    <property type="entry name" value="Tensin_phosphatase"/>
</dbReference>
<dbReference type="InterPro" id="IPR000387">
    <property type="entry name" value="Tyr_Pase_dom"/>
</dbReference>
<feature type="domain" description="Phosphatase tensin-type" evidence="3">
    <location>
        <begin position="15"/>
        <end position="187"/>
    </location>
</feature>
<feature type="domain" description="Tyrosine specific protein phosphatases" evidence="2">
    <location>
        <begin position="98"/>
        <end position="175"/>
    </location>
</feature>
<dbReference type="InterPro" id="IPR029021">
    <property type="entry name" value="Prot-tyrosine_phosphatase-like"/>
</dbReference>
<dbReference type="PROSITE" id="PS50056">
    <property type="entry name" value="TYR_PHOSPHATASE_2"/>
    <property type="match status" value="1"/>
</dbReference>
<dbReference type="PROSITE" id="PS51181">
    <property type="entry name" value="PPASE_TENSIN"/>
    <property type="match status" value="1"/>
</dbReference>
<sequence length="321" mass="36827">PASMCLRHCVSKDRTRYQEGGYDLDLAFITPKIVASGCPSFGVEQCFRNPHKKMENLFNQQFGNNYYVFNLCSESNRIYNGLFGGRVLNYPFPDHYAPPLLLVVQFVLKAYEILQNTENAIVVHCKAGKGRTGVMIICLQLYQAALLHQPIDPTSLITQFEQLRGRGLRLPCQLRLVREFSQLLQFLKTDAFLLPQNDVFVSQIAVRGAQNDKIKVKILCSRGNLNYKMAKELSKYTVFQEDSQFKIQSWEFPMQMNQVHRCGLRVFGDCLIQIYRKKDMIGRIQFYAGLSTLVFGEQDIDKCKGLLQVQLRQGNGNLELE</sequence>
<dbReference type="Pfam" id="PF22785">
    <property type="entry name" value="Tc-R-P"/>
    <property type="match status" value="1"/>
</dbReference>
<dbReference type="InterPro" id="IPR051281">
    <property type="entry name" value="Dual-spec_lipid-protein_phosph"/>
</dbReference>
<proteinExistence type="predicted"/>
<dbReference type="GO" id="GO:0005829">
    <property type="term" value="C:cytosol"/>
    <property type="evidence" value="ECO:0007669"/>
    <property type="project" value="TreeGrafter"/>
</dbReference>
<protein>
    <submittedName>
        <fullName evidence="4">Tyrosine phosphatase family protein</fullName>
    </submittedName>
</protein>
<evidence type="ECO:0000313" key="4">
    <source>
        <dbReference type="EMBL" id="JAP94987.1"/>
    </source>
</evidence>
<dbReference type="SUPFAM" id="SSF52799">
    <property type="entry name" value="(Phosphotyrosine protein) phosphatases II"/>
    <property type="match status" value="1"/>
</dbReference>
<dbReference type="AlphaFoldDB" id="A0A146KES9"/>
<evidence type="ECO:0000259" key="3">
    <source>
        <dbReference type="PROSITE" id="PS51181"/>
    </source>
</evidence>
<dbReference type="PANTHER" id="PTHR12305">
    <property type="entry name" value="PHOSPHATASE WITH HOMOLOGY TO TENSIN"/>
    <property type="match status" value="1"/>
</dbReference>
<name>A0A146KES9_9EUKA</name>
<keyword evidence="1" id="KW-0378">Hydrolase</keyword>
<gene>
    <name evidence="4" type="ORF">TPC1_12156</name>
</gene>
<organism evidence="4">
    <name type="scientific">Trepomonas sp. PC1</name>
    <dbReference type="NCBI Taxonomy" id="1076344"/>
    <lineage>
        <taxon>Eukaryota</taxon>
        <taxon>Metamonada</taxon>
        <taxon>Diplomonadida</taxon>
        <taxon>Hexamitidae</taxon>
        <taxon>Hexamitinae</taxon>
        <taxon>Trepomonas</taxon>
    </lineage>
</organism>
<feature type="non-terminal residue" evidence="4">
    <location>
        <position position="1"/>
    </location>
</feature>
<dbReference type="PROSITE" id="PS00383">
    <property type="entry name" value="TYR_PHOSPHATASE_1"/>
    <property type="match status" value="1"/>
</dbReference>
<accession>A0A146KES9</accession>
<dbReference type="EMBL" id="GDID01001619">
    <property type="protein sequence ID" value="JAP94987.1"/>
    <property type="molecule type" value="Transcribed_RNA"/>
</dbReference>
<dbReference type="InterPro" id="IPR016130">
    <property type="entry name" value="Tyr_Pase_AS"/>
</dbReference>
<dbReference type="GO" id="GO:0016314">
    <property type="term" value="F:phosphatidylinositol-3,4,5-trisphosphate 3-phosphatase activity"/>
    <property type="evidence" value="ECO:0007669"/>
    <property type="project" value="TreeGrafter"/>
</dbReference>